<comment type="caution">
    <text evidence="3">The sequence shown here is derived from an EMBL/GenBank/DDBJ whole genome shotgun (WGS) entry which is preliminary data.</text>
</comment>
<dbReference type="InterPro" id="IPR002711">
    <property type="entry name" value="HNH"/>
</dbReference>
<keyword evidence="3" id="KW-0255">Endonuclease</keyword>
<dbReference type="RefSeq" id="WP_181054598.1">
    <property type="nucleotide sequence ID" value="NZ_JACDXJ010000002.1"/>
</dbReference>
<dbReference type="InterPro" id="IPR003615">
    <property type="entry name" value="HNH_nuc"/>
</dbReference>
<dbReference type="AlphaFoldDB" id="A0A838BTZ7"/>
<sequence length="66" mass="7548">MRRFFSQRQRLILRLLAGNRCRRCGKPLTDRFHADHKQAFTKGGPTTLHNGQALCPPCNNQKGAKE</sequence>
<keyword evidence="3" id="KW-0378">Hydrolase</keyword>
<reference evidence="3 4" key="1">
    <citation type="submission" date="2020-07" db="EMBL/GenBank/DDBJ databases">
        <title>Draft genome and description of Microvirga mediterraneensis Marseille-Q2068 sp. nov.</title>
        <authorList>
            <person name="Boxberger M."/>
        </authorList>
    </citation>
    <scope>NUCLEOTIDE SEQUENCE [LARGE SCALE GENOMIC DNA]</scope>
    <source>
        <strain evidence="3 4">Marseille-Q2068</strain>
    </source>
</reference>
<evidence type="ECO:0000256" key="1">
    <source>
        <dbReference type="SAM" id="MobiDB-lite"/>
    </source>
</evidence>
<accession>A0A838BTZ7</accession>
<dbReference type="CDD" id="cd00085">
    <property type="entry name" value="HNHc"/>
    <property type="match status" value="1"/>
</dbReference>
<keyword evidence="3" id="KW-0540">Nuclease</keyword>
<keyword evidence="4" id="KW-1185">Reference proteome</keyword>
<proteinExistence type="predicted"/>
<dbReference type="Gene3D" id="1.10.30.50">
    <property type="match status" value="1"/>
</dbReference>
<evidence type="ECO:0000313" key="4">
    <source>
        <dbReference type="Proteomes" id="UP000572984"/>
    </source>
</evidence>
<dbReference type="SMART" id="SM00507">
    <property type="entry name" value="HNHc"/>
    <property type="match status" value="1"/>
</dbReference>
<gene>
    <name evidence="3" type="ORF">H0S73_23265</name>
</gene>
<dbReference type="EMBL" id="JACDXJ010000002">
    <property type="protein sequence ID" value="MBA1159017.1"/>
    <property type="molecule type" value="Genomic_DNA"/>
</dbReference>
<organism evidence="3 4">
    <name type="scientific">Microvirga mediterraneensis</name>
    <dbReference type="NCBI Taxonomy" id="2754695"/>
    <lineage>
        <taxon>Bacteria</taxon>
        <taxon>Pseudomonadati</taxon>
        <taxon>Pseudomonadota</taxon>
        <taxon>Alphaproteobacteria</taxon>
        <taxon>Hyphomicrobiales</taxon>
        <taxon>Methylobacteriaceae</taxon>
        <taxon>Microvirga</taxon>
    </lineage>
</organism>
<dbReference type="GO" id="GO:0008270">
    <property type="term" value="F:zinc ion binding"/>
    <property type="evidence" value="ECO:0007669"/>
    <property type="project" value="InterPro"/>
</dbReference>
<dbReference type="Proteomes" id="UP000572984">
    <property type="component" value="Unassembled WGS sequence"/>
</dbReference>
<dbReference type="Pfam" id="PF01844">
    <property type="entry name" value="HNH"/>
    <property type="match status" value="1"/>
</dbReference>
<feature type="domain" description="HNH nuclease" evidence="2">
    <location>
        <begin position="8"/>
        <end position="60"/>
    </location>
</feature>
<feature type="region of interest" description="Disordered" evidence="1">
    <location>
        <begin position="41"/>
        <end position="66"/>
    </location>
</feature>
<dbReference type="GO" id="GO:0004519">
    <property type="term" value="F:endonuclease activity"/>
    <property type="evidence" value="ECO:0007669"/>
    <property type="project" value="UniProtKB-KW"/>
</dbReference>
<protein>
    <submittedName>
        <fullName evidence="3">HNH endonuclease</fullName>
    </submittedName>
</protein>
<evidence type="ECO:0000313" key="3">
    <source>
        <dbReference type="EMBL" id="MBA1159017.1"/>
    </source>
</evidence>
<dbReference type="GO" id="GO:0003676">
    <property type="term" value="F:nucleic acid binding"/>
    <property type="evidence" value="ECO:0007669"/>
    <property type="project" value="InterPro"/>
</dbReference>
<evidence type="ECO:0000259" key="2">
    <source>
        <dbReference type="SMART" id="SM00507"/>
    </source>
</evidence>
<name>A0A838BTZ7_9HYPH</name>